<dbReference type="AlphaFoldDB" id="A0A5M6CX48"/>
<keyword evidence="2" id="KW-1185">Reference proteome</keyword>
<gene>
    <name evidence="1" type="ORF">F0145_24050</name>
</gene>
<accession>A0A5M6CX48</accession>
<dbReference type="Pfam" id="PF19371">
    <property type="entry name" value="DUF5946"/>
    <property type="match status" value="1"/>
</dbReference>
<dbReference type="Proteomes" id="UP000323426">
    <property type="component" value="Unassembled WGS sequence"/>
</dbReference>
<dbReference type="RefSeq" id="WP_150092857.1">
    <property type="nucleotide sequence ID" value="NZ_VWSF01000031.1"/>
</dbReference>
<comment type="caution">
    <text evidence="1">The sequence shown here is derived from an EMBL/GenBank/DDBJ whole genome shotgun (WGS) entry which is preliminary data.</text>
</comment>
<reference evidence="1 2" key="1">
    <citation type="submission" date="2019-09" db="EMBL/GenBank/DDBJ databases">
        <title>Genome sequence and assembly of Adhaeribacter sp.</title>
        <authorList>
            <person name="Chhetri G."/>
        </authorList>
    </citation>
    <scope>NUCLEOTIDE SEQUENCE [LARGE SCALE GENOMIC DNA]</scope>
    <source>
        <strain evidence="1 2">DK36</strain>
    </source>
</reference>
<sequence length="177" mass="20521">MQDLIDYAKKKGITLQHEGPCQFCGSHVSQGIWECLDNVHHIAEILDFTNPKYYVTRFLSVDAMALQHCEIHGPWNNHIHLTRLYLIFEKNVAWNYSKTPLLSNIINHYKKNKKEFLTPPPLTKRGSLTTSDLLIASTPDECMKIVREWAKEVYLSFKPHHTLAASIANNYIKKYHS</sequence>
<dbReference type="InterPro" id="IPR045990">
    <property type="entry name" value="DUF5946"/>
</dbReference>
<evidence type="ECO:0000313" key="2">
    <source>
        <dbReference type="Proteomes" id="UP000323426"/>
    </source>
</evidence>
<evidence type="ECO:0000313" key="1">
    <source>
        <dbReference type="EMBL" id="KAA5539663.1"/>
    </source>
</evidence>
<name>A0A5M6CX48_9BACT</name>
<proteinExistence type="predicted"/>
<organism evidence="1 2">
    <name type="scientific">Adhaeribacter rhizoryzae</name>
    <dbReference type="NCBI Taxonomy" id="2607907"/>
    <lineage>
        <taxon>Bacteria</taxon>
        <taxon>Pseudomonadati</taxon>
        <taxon>Bacteroidota</taxon>
        <taxon>Cytophagia</taxon>
        <taxon>Cytophagales</taxon>
        <taxon>Hymenobacteraceae</taxon>
        <taxon>Adhaeribacter</taxon>
    </lineage>
</organism>
<dbReference type="EMBL" id="VWSF01000031">
    <property type="protein sequence ID" value="KAA5539663.1"/>
    <property type="molecule type" value="Genomic_DNA"/>
</dbReference>
<protein>
    <submittedName>
        <fullName evidence="1">Uncharacterized protein</fullName>
    </submittedName>
</protein>